<organism evidence="4 5">
    <name type="scientific">Ascobolus immersus RN42</name>
    <dbReference type="NCBI Taxonomy" id="1160509"/>
    <lineage>
        <taxon>Eukaryota</taxon>
        <taxon>Fungi</taxon>
        <taxon>Dikarya</taxon>
        <taxon>Ascomycota</taxon>
        <taxon>Pezizomycotina</taxon>
        <taxon>Pezizomycetes</taxon>
        <taxon>Pezizales</taxon>
        <taxon>Ascobolaceae</taxon>
        <taxon>Ascobolus</taxon>
    </lineage>
</organism>
<dbReference type="Proteomes" id="UP000275078">
    <property type="component" value="Unassembled WGS sequence"/>
</dbReference>
<name>A0A3N4ID94_ASCIM</name>
<dbReference type="EMBL" id="ML119664">
    <property type="protein sequence ID" value="RPA83437.1"/>
    <property type="molecule type" value="Genomic_DNA"/>
</dbReference>
<gene>
    <name evidence="4" type="ORF">BJ508DRAFT_413404</name>
</gene>
<feature type="transmembrane region" description="Helical" evidence="2">
    <location>
        <begin position="234"/>
        <end position="259"/>
    </location>
</feature>
<evidence type="ECO:0008006" key="6">
    <source>
        <dbReference type="Google" id="ProtNLM"/>
    </source>
</evidence>
<feature type="signal peptide" evidence="3">
    <location>
        <begin position="1"/>
        <end position="18"/>
    </location>
</feature>
<feature type="transmembrane region" description="Helical" evidence="2">
    <location>
        <begin position="202"/>
        <end position="222"/>
    </location>
</feature>
<evidence type="ECO:0000313" key="5">
    <source>
        <dbReference type="Proteomes" id="UP000275078"/>
    </source>
</evidence>
<sequence>MAALTATLLLALASTATAKGARVRGGGKIDPDYIVPIATGVTIVVLACYLFPYFKLRKSAPMWWALNIVFIGQILNFFTGLATAVPDFGEKLPTTWGVADAFANFFFMGGNILVFITVMKAMFNEKTMWLPLKVGFYVWQAGMWFAAGFSWGMIVRYSMAWREVHDFLMKNERSANTEALEAQYRHLLDNYRYWNDLMRDTIIGVDGAYLVIAIVIIVLCLIKKKALTTKERVVFPWVILLSRLVAQLITVALQASFLWKDGQWSAKGFTITTWVVLCVCWITTFAGYNSIIKSYRAIIDPSSVKSNKDRDEDEGESLTGGAAGPTAYPQGQRDVEGGDYGYAAMPASAADAPYPTYAPTDTKYSRTSYEAPEGHVEGKMDKKGKKQKKDKKVELVGKRTLDRIAEVIPVKH</sequence>
<feature type="region of interest" description="Disordered" evidence="1">
    <location>
        <begin position="304"/>
        <end position="331"/>
    </location>
</feature>
<evidence type="ECO:0000256" key="1">
    <source>
        <dbReference type="SAM" id="MobiDB-lite"/>
    </source>
</evidence>
<keyword evidence="2" id="KW-1133">Transmembrane helix</keyword>
<keyword evidence="2" id="KW-0472">Membrane</keyword>
<evidence type="ECO:0000256" key="3">
    <source>
        <dbReference type="SAM" id="SignalP"/>
    </source>
</evidence>
<feature type="transmembrane region" description="Helical" evidence="2">
    <location>
        <begin position="135"/>
        <end position="154"/>
    </location>
</feature>
<feature type="region of interest" description="Disordered" evidence="1">
    <location>
        <begin position="361"/>
        <end position="392"/>
    </location>
</feature>
<evidence type="ECO:0000256" key="2">
    <source>
        <dbReference type="SAM" id="Phobius"/>
    </source>
</evidence>
<proteinExistence type="predicted"/>
<feature type="transmembrane region" description="Helical" evidence="2">
    <location>
        <begin position="105"/>
        <end position="123"/>
    </location>
</feature>
<feature type="transmembrane region" description="Helical" evidence="2">
    <location>
        <begin position="34"/>
        <end position="51"/>
    </location>
</feature>
<feature type="compositionally biased region" description="Basic and acidic residues" evidence="1">
    <location>
        <begin position="372"/>
        <end position="381"/>
    </location>
</feature>
<keyword evidence="5" id="KW-1185">Reference proteome</keyword>
<feature type="chain" id="PRO_5018042967" description="Integral membrane protein" evidence="3">
    <location>
        <begin position="19"/>
        <end position="412"/>
    </location>
</feature>
<feature type="transmembrane region" description="Helical" evidence="2">
    <location>
        <begin position="271"/>
        <end position="288"/>
    </location>
</feature>
<accession>A0A3N4ID94</accession>
<keyword evidence="2" id="KW-0812">Transmembrane</keyword>
<evidence type="ECO:0000313" key="4">
    <source>
        <dbReference type="EMBL" id="RPA83437.1"/>
    </source>
</evidence>
<reference evidence="4 5" key="1">
    <citation type="journal article" date="2018" name="Nat. Ecol. Evol.">
        <title>Pezizomycetes genomes reveal the molecular basis of ectomycorrhizal truffle lifestyle.</title>
        <authorList>
            <person name="Murat C."/>
            <person name="Payen T."/>
            <person name="Noel B."/>
            <person name="Kuo A."/>
            <person name="Morin E."/>
            <person name="Chen J."/>
            <person name="Kohler A."/>
            <person name="Krizsan K."/>
            <person name="Balestrini R."/>
            <person name="Da Silva C."/>
            <person name="Montanini B."/>
            <person name="Hainaut M."/>
            <person name="Levati E."/>
            <person name="Barry K.W."/>
            <person name="Belfiori B."/>
            <person name="Cichocki N."/>
            <person name="Clum A."/>
            <person name="Dockter R.B."/>
            <person name="Fauchery L."/>
            <person name="Guy J."/>
            <person name="Iotti M."/>
            <person name="Le Tacon F."/>
            <person name="Lindquist E.A."/>
            <person name="Lipzen A."/>
            <person name="Malagnac F."/>
            <person name="Mello A."/>
            <person name="Molinier V."/>
            <person name="Miyauchi S."/>
            <person name="Poulain J."/>
            <person name="Riccioni C."/>
            <person name="Rubini A."/>
            <person name="Sitrit Y."/>
            <person name="Splivallo R."/>
            <person name="Traeger S."/>
            <person name="Wang M."/>
            <person name="Zifcakova L."/>
            <person name="Wipf D."/>
            <person name="Zambonelli A."/>
            <person name="Paolocci F."/>
            <person name="Nowrousian M."/>
            <person name="Ottonello S."/>
            <person name="Baldrian P."/>
            <person name="Spatafora J.W."/>
            <person name="Henrissat B."/>
            <person name="Nagy L.G."/>
            <person name="Aury J.M."/>
            <person name="Wincker P."/>
            <person name="Grigoriev I.V."/>
            <person name="Bonfante P."/>
            <person name="Martin F.M."/>
        </authorList>
    </citation>
    <scope>NUCLEOTIDE SEQUENCE [LARGE SCALE GENOMIC DNA]</scope>
    <source>
        <strain evidence="4 5">RN42</strain>
    </source>
</reference>
<keyword evidence="3" id="KW-0732">Signal</keyword>
<dbReference type="AlphaFoldDB" id="A0A3N4ID94"/>
<feature type="transmembrane region" description="Helical" evidence="2">
    <location>
        <begin position="63"/>
        <end position="85"/>
    </location>
</feature>
<protein>
    <recommendedName>
        <fullName evidence="6">Integral membrane protein</fullName>
    </recommendedName>
</protein>